<accession>A0ABY8F107</accession>
<keyword evidence="3" id="KW-0804">Transcription</keyword>
<dbReference type="EMBL" id="CP120863">
    <property type="protein sequence ID" value="WFE88429.1"/>
    <property type="molecule type" value="Genomic_DNA"/>
</dbReference>
<organism evidence="5 6">
    <name type="scientific">Roseibium porphyridii</name>
    <dbReference type="NCBI Taxonomy" id="2866279"/>
    <lineage>
        <taxon>Bacteria</taxon>
        <taxon>Pseudomonadati</taxon>
        <taxon>Pseudomonadota</taxon>
        <taxon>Alphaproteobacteria</taxon>
        <taxon>Hyphomicrobiales</taxon>
        <taxon>Stappiaceae</taxon>
        <taxon>Roseibium</taxon>
    </lineage>
</organism>
<dbReference type="PANTHER" id="PTHR30146">
    <property type="entry name" value="LACI-RELATED TRANSCRIPTIONAL REPRESSOR"/>
    <property type="match status" value="1"/>
</dbReference>
<dbReference type="InterPro" id="IPR000843">
    <property type="entry name" value="HTH_LacI"/>
</dbReference>
<dbReference type="PANTHER" id="PTHR30146:SF152">
    <property type="entry name" value="TRANSCRIPTIONAL REGULATORY PROTEIN"/>
    <property type="match status" value="1"/>
</dbReference>
<dbReference type="SUPFAM" id="SSF47413">
    <property type="entry name" value="lambda repressor-like DNA-binding domains"/>
    <property type="match status" value="1"/>
</dbReference>
<keyword evidence="6" id="KW-1185">Reference proteome</keyword>
<evidence type="ECO:0000256" key="3">
    <source>
        <dbReference type="ARBA" id="ARBA00023163"/>
    </source>
</evidence>
<dbReference type="SUPFAM" id="SSF53822">
    <property type="entry name" value="Periplasmic binding protein-like I"/>
    <property type="match status" value="1"/>
</dbReference>
<proteinExistence type="predicted"/>
<dbReference type="InterPro" id="IPR028082">
    <property type="entry name" value="Peripla_BP_I"/>
</dbReference>
<dbReference type="Pfam" id="PF00356">
    <property type="entry name" value="LacI"/>
    <property type="match status" value="1"/>
</dbReference>
<keyword evidence="2 5" id="KW-0238">DNA-binding</keyword>
<name>A0ABY8F107_9HYPH</name>
<evidence type="ECO:0000313" key="5">
    <source>
        <dbReference type="EMBL" id="WFE88429.1"/>
    </source>
</evidence>
<dbReference type="PROSITE" id="PS50932">
    <property type="entry name" value="HTH_LACI_2"/>
    <property type="match status" value="1"/>
</dbReference>
<evidence type="ECO:0000259" key="4">
    <source>
        <dbReference type="PROSITE" id="PS50932"/>
    </source>
</evidence>
<evidence type="ECO:0000256" key="1">
    <source>
        <dbReference type="ARBA" id="ARBA00023015"/>
    </source>
</evidence>
<dbReference type="SMART" id="SM00354">
    <property type="entry name" value="HTH_LACI"/>
    <property type="match status" value="1"/>
</dbReference>
<dbReference type="CDD" id="cd01392">
    <property type="entry name" value="HTH_LacI"/>
    <property type="match status" value="1"/>
</dbReference>
<feature type="domain" description="HTH lacI-type" evidence="4">
    <location>
        <begin position="7"/>
        <end position="59"/>
    </location>
</feature>
<gene>
    <name evidence="5" type="ORF">K1718_20000</name>
</gene>
<evidence type="ECO:0000313" key="6">
    <source>
        <dbReference type="Proteomes" id="UP001209803"/>
    </source>
</evidence>
<dbReference type="GO" id="GO:0003677">
    <property type="term" value="F:DNA binding"/>
    <property type="evidence" value="ECO:0007669"/>
    <property type="project" value="UniProtKB-KW"/>
</dbReference>
<dbReference type="Gene3D" id="3.40.50.2300">
    <property type="match status" value="2"/>
</dbReference>
<dbReference type="Pfam" id="PF13407">
    <property type="entry name" value="Peripla_BP_4"/>
    <property type="match status" value="1"/>
</dbReference>
<sequence>MTHRFPIKEIALQAGLSTATVDRVLNRRPNVSPQTHRRVHDAIEELGRQEGQLAAKGRRLFIDVVMEAPARFSREVQLASEDVQKQLAPAALRTRFSIAETMTSATCAATLDRIRKRGSHGVCLKARDTPELRSAISRLTDKRIPVVTMFTDITGSQKLAYAGLSNQNAGKTAAYLMLKQLGPADRVVLTILSQLAFQGEEERYDGFRSELGRSRPDIEVIDASGGGGLNTATERAVAAKIRSIPEIAGVYSMGGGNQAVLKVLESAGKTPSVFVAHDLDEDNLELLRQEKLTFVLHHDLRSDLRTAFRHIMAFHGLGAAPITSLSDIQIVTPVNIPMAFK</sequence>
<evidence type="ECO:0000256" key="2">
    <source>
        <dbReference type="ARBA" id="ARBA00023125"/>
    </source>
</evidence>
<keyword evidence="1" id="KW-0805">Transcription regulation</keyword>
<dbReference type="InterPro" id="IPR010982">
    <property type="entry name" value="Lambda_DNA-bd_dom_sf"/>
</dbReference>
<dbReference type="CDD" id="cd06307">
    <property type="entry name" value="PBP1_sugar_binding"/>
    <property type="match status" value="1"/>
</dbReference>
<dbReference type="Gene3D" id="1.10.260.40">
    <property type="entry name" value="lambda repressor-like DNA-binding domains"/>
    <property type="match status" value="1"/>
</dbReference>
<dbReference type="RefSeq" id="WP_265681085.1">
    <property type="nucleotide sequence ID" value="NZ_CP120863.1"/>
</dbReference>
<reference evidence="5 6" key="1">
    <citation type="submission" date="2023-03" db="EMBL/GenBank/DDBJ databases">
        <title>Roseibium porphyridii sp. nov. and Roseibium rhodosorbium sp. nov. isolated from marine algae, Porphyridium cruentum and Rhodosorus marinus, respectively.</title>
        <authorList>
            <person name="Lee M.W."/>
            <person name="Choi B.J."/>
            <person name="Lee J.K."/>
            <person name="Choi D.G."/>
            <person name="Baek J.H."/>
            <person name="Bayburt H."/>
            <person name="Kim J.M."/>
            <person name="Han D.M."/>
            <person name="Kim K.H."/>
            <person name="Jeon C.O."/>
        </authorList>
    </citation>
    <scope>NUCLEOTIDE SEQUENCE [LARGE SCALE GENOMIC DNA]</scope>
    <source>
        <strain evidence="5 6">KMA01</strain>
    </source>
</reference>
<dbReference type="Proteomes" id="UP001209803">
    <property type="component" value="Chromosome"/>
</dbReference>
<protein>
    <submittedName>
        <fullName evidence="5">LacI family DNA-binding transcriptional regulator</fullName>
    </submittedName>
</protein>
<dbReference type="InterPro" id="IPR025997">
    <property type="entry name" value="SBP_2_dom"/>
</dbReference>